<dbReference type="Gene3D" id="3.40.50.10110">
    <property type="entry name" value="DNA polymerase III subunit chi"/>
    <property type="match status" value="1"/>
</dbReference>
<name>A0A1I2U8N2_9GAMM</name>
<dbReference type="InterPro" id="IPR036768">
    <property type="entry name" value="PolIII_chi_sf"/>
</dbReference>
<dbReference type="OrthoDB" id="5297568at2"/>
<keyword evidence="2" id="KW-1185">Reference proteome</keyword>
<dbReference type="InterPro" id="IPR007459">
    <property type="entry name" value="DNA_pol3_chi"/>
</dbReference>
<dbReference type="SUPFAM" id="SSF102400">
    <property type="entry name" value="DNA polymerase III chi subunit"/>
    <property type="match status" value="1"/>
</dbReference>
<protein>
    <submittedName>
        <fullName evidence="1">DNA polymerase III, chi subunit</fullName>
    </submittedName>
</protein>
<dbReference type="PANTHER" id="PTHR38767">
    <property type="entry name" value="DNA POLYMERASE III SUBUNIT CHI"/>
    <property type="match status" value="1"/>
</dbReference>
<accession>A0A1I2U8N2</accession>
<dbReference type="GO" id="GO:0032298">
    <property type="term" value="P:positive regulation of DNA-templated DNA replication initiation"/>
    <property type="evidence" value="ECO:0007669"/>
    <property type="project" value="TreeGrafter"/>
</dbReference>
<dbReference type="RefSeq" id="WP_090729174.1">
    <property type="nucleotide sequence ID" value="NZ_FOOU01000012.1"/>
</dbReference>
<dbReference type="Pfam" id="PF04364">
    <property type="entry name" value="DNA_pol3_chi"/>
    <property type="match status" value="1"/>
</dbReference>
<gene>
    <name evidence="1" type="ORF">SAMN05216175_11266</name>
</gene>
<dbReference type="GO" id="GO:0003887">
    <property type="term" value="F:DNA-directed DNA polymerase activity"/>
    <property type="evidence" value="ECO:0007669"/>
    <property type="project" value="InterPro"/>
</dbReference>
<sequence>MSQVDFYILPTADEDSRYQFLGKLATRAISAGHWLYIHTDSEQLAERISERLWQSTPDSFLANSLPAENIHAPILIGWQPEHLPKTPDMLVNLSAGYPANTAEFSRVAEIVIQSDEVLTLTRQRFKEYQSAGIPPRMHDMRKRSA</sequence>
<dbReference type="AlphaFoldDB" id="A0A1I2U8N2"/>
<evidence type="ECO:0000313" key="1">
    <source>
        <dbReference type="EMBL" id="SFG73480.1"/>
    </source>
</evidence>
<dbReference type="GO" id="GO:0006260">
    <property type="term" value="P:DNA replication"/>
    <property type="evidence" value="ECO:0007669"/>
    <property type="project" value="InterPro"/>
</dbReference>
<evidence type="ECO:0000313" key="2">
    <source>
        <dbReference type="Proteomes" id="UP000198623"/>
    </source>
</evidence>
<dbReference type="GO" id="GO:0003677">
    <property type="term" value="F:DNA binding"/>
    <property type="evidence" value="ECO:0007669"/>
    <property type="project" value="InterPro"/>
</dbReference>
<proteinExistence type="predicted"/>
<organism evidence="1 2">
    <name type="scientific">Neptunomonas qingdaonensis</name>
    <dbReference type="NCBI Taxonomy" id="1045558"/>
    <lineage>
        <taxon>Bacteria</taxon>
        <taxon>Pseudomonadati</taxon>
        <taxon>Pseudomonadota</taxon>
        <taxon>Gammaproteobacteria</taxon>
        <taxon>Oceanospirillales</taxon>
        <taxon>Oceanospirillaceae</taxon>
        <taxon>Neptunomonas</taxon>
    </lineage>
</organism>
<dbReference type="EMBL" id="FOOU01000012">
    <property type="protein sequence ID" value="SFG73480.1"/>
    <property type="molecule type" value="Genomic_DNA"/>
</dbReference>
<reference evidence="2" key="1">
    <citation type="submission" date="2016-10" db="EMBL/GenBank/DDBJ databases">
        <authorList>
            <person name="Varghese N."/>
            <person name="Submissions S."/>
        </authorList>
    </citation>
    <scope>NUCLEOTIDE SEQUENCE [LARGE SCALE GENOMIC DNA]</scope>
    <source>
        <strain evidence="2">CGMCC 1.10971</strain>
    </source>
</reference>
<dbReference type="Proteomes" id="UP000198623">
    <property type="component" value="Unassembled WGS sequence"/>
</dbReference>
<dbReference type="PANTHER" id="PTHR38767:SF1">
    <property type="entry name" value="DNA POLYMERASE III SUBUNIT CHI"/>
    <property type="match status" value="1"/>
</dbReference>
<dbReference type="STRING" id="1045558.SAMN05216175_11266"/>